<dbReference type="PANTHER" id="PTHR30461">
    <property type="entry name" value="DNA-INVERTASE FROM LAMBDOID PROPHAGE"/>
    <property type="match status" value="1"/>
</dbReference>
<comment type="similarity">
    <text evidence="1">Belongs to the site-specific recombinase resolvase family.</text>
</comment>
<dbReference type="PANTHER" id="PTHR30461:SF2">
    <property type="entry name" value="SERINE RECOMBINASE PINE-RELATED"/>
    <property type="match status" value="1"/>
</dbReference>
<dbReference type="Proteomes" id="UP000465622">
    <property type="component" value="Chromosome"/>
</dbReference>
<proteinExistence type="inferred from homology"/>
<accession>A0ABM7I562</accession>
<evidence type="ECO:0000256" key="2">
    <source>
        <dbReference type="ARBA" id="ARBA00023125"/>
    </source>
</evidence>
<sequence length="209" mass="22898">MDQNPTESAAGRRLGYARISTDEQDEALQIRALEAAGIDALYIDHGVSGAKTSRPRLDAMLADLRRGDTVVVYSLSRLSRGTTHLMELSERFEHDGITLVSRTEQIDTSTAMGRFFYTVLAAQAAMERELLIERTRAGLEAARAAGRYGGRPAKLTADQKRHAVLLRNGGIAVDEIAKSLGASRATVYRALAEGKRSSARRARRRTPSR</sequence>
<dbReference type="InterPro" id="IPR009057">
    <property type="entry name" value="Homeodomain-like_sf"/>
</dbReference>
<evidence type="ECO:0000313" key="5">
    <source>
        <dbReference type="EMBL" id="BBX38046.1"/>
    </source>
</evidence>
<dbReference type="RefSeq" id="WP_063835204.1">
    <property type="nucleotide sequence ID" value="NZ_AP022567.1"/>
</dbReference>
<dbReference type="Pfam" id="PF00239">
    <property type="entry name" value="Resolvase"/>
    <property type="match status" value="1"/>
</dbReference>
<keyword evidence="6" id="KW-1185">Reference proteome</keyword>
<dbReference type="Gene3D" id="1.10.10.60">
    <property type="entry name" value="Homeodomain-like"/>
    <property type="match status" value="1"/>
</dbReference>
<feature type="domain" description="Resolvase/invertase-type recombinase catalytic" evidence="4">
    <location>
        <begin position="12"/>
        <end position="146"/>
    </location>
</feature>
<dbReference type="InterPro" id="IPR006119">
    <property type="entry name" value="Resolv_N"/>
</dbReference>
<dbReference type="Gene3D" id="3.40.50.1390">
    <property type="entry name" value="Resolvase, N-terminal catalytic domain"/>
    <property type="match status" value="1"/>
</dbReference>
<dbReference type="InterPro" id="IPR050639">
    <property type="entry name" value="SSR_resolvase"/>
</dbReference>
<evidence type="ECO:0000256" key="1">
    <source>
        <dbReference type="ARBA" id="ARBA00009913"/>
    </source>
</evidence>
<dbReference type="CDD" id="cd03768">
    <property type="entry name" value="SR_ResInv"/>
    <property type="match status" value="1"/>
</dbReference>
<dbReference type="InterPro" id="IPR036162">
    <property type="entry name" value="Resolvase-like_N_sf"/>
</dbReference>
<protein>
    <submittedName>
        <fullName evidence="5">DNA invertase</fullName>
    </submittedName>
</protein>
<reference evidence="5 6" key="1">
    <citation type="journal article" date="2019" name="Emerg. Microbes Infect.">
        <title>Comprehensive subspecies identification of 175 nontuberculous mycobacteria species based on 7547 genomic profiles.</title>
        <authorList>
            <person name="Matsumoto Y."/>
            <person name="Kinjo T."/>
            <person name="Motooka D."/>
            <person name="Nabeya D."/>
            <person name="Jung N."/>
            <person name="Uechi K."/>
            <person name="Horii T."/>
            <person name="Iida T."/>
            <person name="Fujita J."/>
            <person name="Nakamura S."/>
        </authorList>
    </citation>
    <scope>NUCLEOTIDE SEQUENCE [LARGE SCALE GENOMIC DNA]</scope>
    <source>
        <strain evidence="5 6">JCM 12375</strain>
    </source>
</reference>
<dbReference type="PROSITE" id="PS51736">
    <property type="entry name" value="RECOMBINASES_3"/>
    <property type="match status" value="1"/>
</dbReference>
<dbReference type="SMART" id="SM00857">
    <property type="entry name" value="Resolvase"/>
    <property type="match status" value="1"/>
</dbReference>
<name>A0ABM7I562_MYCME</name>
<keyword evidence="3" id="KW-0233">DNA recombination</keyword>
<evidence type="ECO:0000259" key="4">
    <source>
        <dbReference type="PROSITE" id="PS51736"/>
    </source>
</evidence>
<dbReference type="EMBL" id="AP022567">
    <property type="protein sequence ID" value="BBX38046.1"/>
    <property type="molecule type" value="Genomic_DNA"/>
</dbReference>
<evidence type="ECO:0000313" key="6">
    <source>
        <dbReference type="Proteomes" id="UP000465622"/>
    </source>
</evidence>
<dbReference type="CDD" id="cd00569">
    <property type="entry name" value="HTH_Hin_like"/>
    <property type="match status" value="1"/>
</dbReference>
<evidence type="ECO:0000256" key="3">
    <source>
        <dbReference type="ARBA" id="ARBA00023172"/>
    </source>
</evidence>
<organism evidence="5 6">
    <name type="scientific">Mycolicibacterium mageritense</name>
    <name type="common">Mycobacterium mageritense</name>
    <dbReference type="NCBI Taxonomy" id="53462"/>
    <lineage>
        <taxon>Bacteria</taxon>
        <taxon>Bacillati</taxon>
        <taxon>Actinomycetota</taxon>
        <taxon>Actinomycetes</taxon>
        <taxon>Mycobacteriales</taxon>
        <taxon>Mycobacteriaceae</taxon>
        <taxon>Mycolicibacterium</taxon>
    </lineage>
</organism>
<keyword evidence="2" id="KW-0238">DNA-binding</keyword>
<dbReference type="SUPFAM" id="SSF46689">
    <property type="entry name" value="Homeodomain-like"/>
    <property type="match status" value="1"/>
</dbReference>
<gene>
    <name evidence="5" type="ORF">MMAGJ_73280</name>
</gene>
<dbReference type="Pfam" id="PF02796">
    <property type="entry name" value="HTH_7"/>
    <property type="match status" value="1"/>
</dbReference>
<dbReference type="InterPro" id="IPR006120">
    <property type="entry name" value="Resolvase_HTH_dom"/>
</dbReference>
<dbReference type="SUPFAM" id="SSF53041">
    <property type="entry name" value="Resolvase-like"/>
    <property type="match status" value="1"/>
</dbReference>